<evidence type="ECO:0000256" key="4">
    <source>
        <dbReference type="ARBA" id="ARBA00023002"/>
    </source>
</evidence>
<comment type="cofactor">
    <cofactor evidence="1">
        <name>FAD</name>
        <dbReference type="ChEBI" id="CHEBI:57692"/>
    </cofactor>
</comment>
<name>A0A7T7CGN6_9BACI</name>
<evidence type="ECO:0000256" key="3">
    <source>
        <dbReference type="ARBA" id="ARBA00022630"/>
    </source>
</evidence>
<sequence>MLLAWRCFGVQADVMIIGGGIAGLQAAIQLGRYERKVTVIDEGSGRSMLCRQYRNLLGWPDGISGRELRKAGRKHASNYDVDFMDEKVIRLGKERSGFRAETEDGGTYHGKKLILATGVTDANPFPELEPCFGMSVYICPDCDGYEIKEKRTLVLGSGRAGVRMAFDLVRWTDRLTYVSHGSQSPVAEEEKRQLSEAGIGLHEGRIERVHLEGDQFAGVTLDDGTALQAEKAFIAFPGNVVHSDLGKQIGVERLENHHVLNDTRTKMTNIPGVWAAGDLAVHSEQVAIAMGEGAQAAVWVQRSLMQEES</sequence>
<accession>A0A7T7CGN6</accession>
<evidence type="ECO:0000256" key="2">
    <source>
        <dbReference type="ARBA" id="ARBA00011738"/>
    </source>
</evidence>
<keyword evidence="4" id="KW-0560">Oxidoreductase</keyword>
<dbReference type="PRINTS" id="PR00469">
    <property type="entry name" value="PNDRDTASEII"/>
</dbReference>
<keyword evidence="3" id="KW-0285">Flavoprotein</keyword>
<dbReference type="PRINTS" id="PR00368">
    <property type="entry name" value="FADPNR"/>
</dbReference>
<dbReference type="PANTHER" id="PTHR48105">
    <property type="entry name" value="THIOREDOXIN REDUCTASE 1-RELATED-RELATED"/>
    <property type="match status" value="1"/>
</dbReference>
<feature type="domain" description="FAD/NAD(P)-binding" evidence="5">
    <location>
        <begin position="13"/>
        <end position="293"/>
    </location>
</feature>
<evidence type="ECO:0000313" key="7">
    <source>
        <dbReference type="Proteomes" id="UP000595349"/>
    </source>
</evidence>
<dbReference type="GO" id="GO:0016491">
    <property type="term" value="F:oxidoreductase activity"/>
    <property type="evidence" value="ECO:0007669"/>
    <property type="project" value="UniProtKB-KW"/>
</dbReference>
<dbReference type="InterPro" id="IPR036188">
    <property type="entry name" value="FAD/NAD-bd_sf"/>
</dbReference>
<dbReference type="SUPFAM" id="SSF51905">
    <property type="entry name" value="FAD/NAD(P)-binding domain"/>
    <property type="match status" value="1"/>
</dbReference>
<proteinExistence type="predicted"/>
<dbReference type="Gene3D" id="3.50.50.60">
    <property type="entry name" value="FAD/NAD(P)-binding domain"/>
    <property type="match status" value="2"/>
</dbReference>
<evidence type="ECO:0000313" key="6">
    <source>
        <dbReference type="EMBL" id="QQK81365.1"/>
    </source>
</evidence>
<dbReference type="InterPro" id="IPR023753">
    <property type="entry name" value="FAD/NAD-binding_dom"/>
</dbReference>
<comment type="subunit">
    <text evidence="2">Homodimer.</text>
</comment>
<gene>
    <name evidence="6" type="ORF">HUG20_16595</name>
</gene>
<dbReference type="EMBL" id="CP054706">
    <property type="protein sequence ID" value="QQK81365.1"/>
    <property type="molecule type" value="Genomic_DNA"/>
</dbReference>
<dbReference type="Pfam" id="PF07992">
    <property type="entry name" value="Pyr_redox_2"/>
    <property type="match status" value="1"/>
</dbReference>
<organism evidence="6 7">
    <name type="scientific">Salicibibacter cibi</name>
    <dbReference type="NCBI Taxonomy" id="2743001"/>
    <lineage>
        <taxon>Bacteria</taxon>
        <taxon>Bacillati</taxon>
        <taxon>Bacillota</taxon>
        <taxon>Bacilli</taxon>
        <taxon>Bacillales</taxon>
        <taxon>Bacillaceae</taxon>
        <taxon>Salicibibacter</taxon>
    </lineage>
</organism>
<protein>
    <submittedName>
        <fullName evidence="6">NAD(P)/FAD-dependent oxidoreductase</fullName>
    </submittedName>
</protein>
<dbReference type="KEGG" id="scib:HUG20_16595"/>
<keyword evidence="7" id="KW-1185">Reference proteome</keyword>
<evidence type="ECO:0000256" key="1">
    <source>
        <dbReference type="ARBA" id="ARBA00001974"/>
    </source>
</evidence>
<reference evidence="6 7" key="1">
    <citation type="submission" date="2020-06" db="EMBL/GenBank/DDBJ databases">
        <title>Genomic analysis of Salicibibacter sp. NKC21-4.</title>
        <authorList>
            <person name="Oh Y.J."/>
        </authorList>
    </citation>
    <scope>NUCLEOTIDE SEQUENCE [LARGE SCALE GENOMIC DNA]</scope>
    <source>
        <strain evidence="6 7">NKC21-4</strain>
    </source>
</reference>
<evidence type="ECO:0000259" key="5">
    <source>
        <dbReference type="Pfam" id="PF07992"/>
    </source>
</evidence>
<dbReference type="InterPro" id="IPR050097">
    <property type="entry name" value="Ferredoxin-NADP_redctase_2"/>
</dbReference>
<dbReference type="AlphaFoldDB" id="A0A7T7CGN6"/>
<dbReference type="Proteomes" id="UP000595349">
    <property type="component" value="Chromosome"/>
</dbReference>